<gene>
    <name evidence="1" type="ORF">SAMN04244571_03988</name>
    <name evidence="2" type="ORF">SAMN04244574_01758</name>
</gene>
<name>A0A1I4C2M7_9GAMM</name>
<proteinExistence type="predicted"/>
<accession>A0A1I4C2M7</accession>
<dbReference type="Proteomes" id="UP000198861">
    <property type="component" value="Unassembled WGS sequence"/>
</dbReference>
<evidence type="ECO:0000313" key="1">
    <source>
        <dbReference type="EMBL" id="SFB58138.1"/>
    </source>
</evidence>
<evidence type="ECO:0000313" key="4">
    <source>
        <dbReference type="Proteomes" id="UP000199579"/>
    </source>
</evidence>
<dbReference type="Proteomes" id="UP000199579">
    <property type="component" value="Unassembled WGS sequence"/>
</dbReference>
<dbReference type="RefSeq" id="WP_090938466.1">
    <property type="nucleotide sequence ID" value="NZ_FOKJ01000096.1"/>
</dbReference>
<reference evidence="2 4" key="1">
    <citation type="submission" date="2016-10" db="EMBL/GenBank/DDBJ databases">
        <authorList>
            <person name="de Groot N.N."/>
        </authorList>
    </citation>
    <scope>NUCLEOTIDE SEQUENCE [LARGE SCALE GENOMIC DNA]</scope>
    <source>
        <strain evidence="2 4">DSM 381</strain>
    </source>
</reference>
<reference evidence="1 3" key="2">
    <citation type="submission" date="2016-10" db="EMBL/GenBank/DDBJ databases">
        <authorList>
            <person name="Varghese N."/>
            <person name="Submissions S."/>
        </authorList>
    </citation>
    <scope>NUCLEOTIDE SEQUENCE [LARGE SCALE GENOMIC DNA]</scope>
    <source>
        <strain evidence="1 3">DSM 282</strain>
    </source>
</reference>
<protein>
    <submittedName>
        <fullName evidence="2">Uncharacterized protein</fullName>
    </submittedName>
</protein>
<dbReference type="EMBL" id="FOKJ01000096">
    <property type="protein sequence ID" value="SFB58138.1"/>
    <property type="molecule type" value="Genomic_DNA"/>
</dbReference>
<organism evidence="2 4">
    <name type="scientific">Azotobacter beijerinckii</name>
    <dbReference type="NCBI Taxonomy" id="170623"/>
    <lineage>
        <taxon>Bacteria</taxon>
        <taxon>Pseudomonadati</taxon>
        <taxon>Pseudomonadota</taxon>
        <taxon>Gammaproteobacteria</taxon>
        <taxon>Pseudomonadales</taxon>
        <taxon>Pseudomonadaceae</taxon>
        <taxon>Azotobacter</taxon>
    </lineage>
</organism>
<sequence>MNTTTLENDMPYHFIPNTNHDLVVIEEGFVNYDGVYEFEPCRYPIIGWRVEVHPDDGAVTGIVPAALGWVEPEHLDSEEWGVLDKRQGIVFNDGGLWSHRFAVWKANREKAFAERQSTQNASEPTP</sequence>
<keyword evidence="3" id="KW-1185">Reference proteome</keyword>
<evidence type="ECO:0000313" key="3">
    <source>
        <dbReference type="Proteomes" id="UP000198861"/>
    </source>
</evidence>
<dbReference type="EMBL" id="FOSX01000021">
    <property type="protein sequence ID" value="SFK75334.1"/>
    <property type="molecule type" value="Genomic_DNA"/>
</dbReference>
<evidence type="ECO:0000313" key="2">
    <source>
        <dbReference type="EMBL" id="SFK75334.1"/>
    </source>
</evidence>
<dbReference type="AlphaFoldDB" id="A0A1I4C2M7"/>